<organism evidence="3 4">
    <name type="scientific">Gimibacter soli</name>
    <dbReference type="NCBI Taxonomy" id="3024400"/>
    <lineage>
        <taxon>Bacteria</taxon>
        <taxon>Pseudomonadati</taxon>
        <taxon>Pseudomonadota</taxon>
        <taxon>Alphaproteobacteria</taxon>
        <taxon>Kordiimonadales</taxon>
        <taxon>Temperatibacteraceae</taxon>
        <taxon>Gimibacter</taxon>
    </lineage>
</organism>
<dbReference type="PROSITE" id="PS50005">
    <property type="entry name" value="TPR"/>
    <property type="match status" value="1"/>
</dbReference>
<dbReference type="AlphaFoldDB" id="A0AAE9XSI3"/>
<dbReference type="RefSeq" id="WP_289505239.1">
    <property type="nucleotide sequence ID" value="NZ_CP116805.1"/>
</dbReference>
<evidence type="ECO:0000313" key="4">
    <source>
        <dbReference type="Proteomes" id="UP001217500"/>
    </source>
</evidence>
<reference evidence="3" key="1">
    <citation type="submission" date="2023-01" db="EMBL/GenBank/DDBJ databases">
        <title>The genome sequence of Kordiimonadaceae bacterium 6D33.</title>
        <authorList>
            <person name="Liu Y."/>
        </authorList>
    </citation>
    <scope>NUCLEOTIDE SEQUENCE</scope>
    <source>
        <strain evidence="3">6D33</strain>
    </source>
</reference>
<evidence type="ECO:0000256" key="1">
    <source>
        <dbReference type="PROSITE-ProRule" id="PRU00339"/>
    </source>
</evidence>
<dbReference type="KEGG" id="gso:PH603_06610"/>
<accession>A0AAE9XSI3</accession>
<sequence length="122" mass="12986">MEKQLKKALAIGSFAVLFGASSAMAQPVAAMPNEEGKTFAAEAMKSGDWSSAEEDLMGNGESVFAKLNLASVYAQTGRTDKAVALYQEIINGDENPYAVLLNGKPRRVKNIAKFALAQLSTN</sequence>
<dbReference type="SUPFAM" id="SSF48452">
    <property type="entry name" value="TPR-like"/>
    <property type="match status" value="1"/>
</dbReference>
<feature type="repeat" description="TPR" evidence="1">
    <location>
        <begin position="63"/>
        <end position="96"/>
    </location>
</feature>
<evidence type="ECO:0000313" key="3">
    <source>
        <dbReference type="EMBL" id="WCL55429.1"/>
    </source>
</evidence>
<dbReference type="Proteomes" id="UP001217500">
    <property type="component" value="Chromosome"/>
</dbReference>
<keyword evidence="4" id="KW-1185">Reference proteome</keyword>
<keyword evidence="1" id="KW-0802">TPR repeat</keyword>
<dbReference type="EMBL" id="CP116805">
    <property type="protein sequence ID" value="WCL55429.1"/>
    <property type="molecule type" value="Genomic_DNA"/>
</dbReference>
<name>A0AAE9XSI3_9PROT</name>
<evidence type="ECO:0008006" key="5">
    <source>
        <dbReference type="Google" id="ProtNLM"/>
    </source>
</evidence>
<feature type="chain" id="PRO_5042293560" description="Tetratricopeptide repeat protein" evidence="2">
    <location>
        <begin position="26"/>
        <end position="122"/>
    </location>
</feature>
<proteinExistence type="predicted"/>
<dbReference type="InterPro" id="IPR019734">
    <property type="entry name" value="TPR_rpt"/>
</dbReference>
<evidence type="ECO:0000256" key="2">
    <source>
        <dbReference type="SAM" id="SignalP"/>
    </source>
</evidence>
<feature type="signal peptide" evidence="2">
    <location>
        <begin position="1"/>
        <end position="25"/>
    </location>
</feature>
<gene>
    <name evidence="3" type="ORF">PH603_06610</name>
</gene>
<keyword evidence="2" id="KW-0732">Signal</keyword>
<protein>
    <recommendedName>
        <fullName evidence="5">Tetratricopeptide repeat protein</fullName>
    </recommendedName>
</protein>
<dbReference type="InterPro" id="IPR011990">
    <property type="entry name" value="TPR-like_helical_dom_sf"/>
</dbReference>